<reference evidence="1" key="2">
    <citation type="journal article" date="2015" name="Fish Shellfish Immunol.">
        <title>Early steps in the European eel (Anguilla anguilla)-Vibrio vulnificus interaction in the gills: Role of the RtxA13 toxin.</title>
        <authorList>
            <person name="Callol A."/>
            <person name="Pajuelo D."/>
            <person name="Ebbesson L."/>
            <person name="Teles M."/>
            <person name="MacKenzie S."/>
            <person name="Amaro C."/>
        </authorList>
    </citation>
    <scope>NUCLEOTIDE SEQUENCE</scope>
</reference>
<dbReference type="AlphaFoldDB" id="A0A0E9UR61"/>
<sequence length="23" mass="2833">MRILNVDVVFRILLKILFYTYVC</sequence>
<name>A0A0E9UR61_ANGAN</name>
<proteinExistence type="predicted"/>
<reference evidence="1" key="1">
    <citation type="submission" date="2014-11" db="EMBL/GenBank/DDBJ databases">
        <authorList>
            <person name="Amaro Gonzalez C."/>
        </authorList>
    </citation>
    <scope>NUCLEOTIDE SEQUENCE</scope>
</reference>
<protein>
    <submittedName>
        <fullName evidence="1">Uncharacterized protein</fullName>
    </submittedName>
</protein>
<organism evidence="1">
    <name type="scientific">Anguilla anguilla</name>
    <name type="common">European freshwater eel</name>
    <name type="synonym">Muraena anguilla</name>
    <dbReference type="NCBI Taxonomy" id="7936"/>
    <lineage>
        <taxon>Eukaryota</taxon>
        <taxon>Metazoa</taxon>
        <taxon>Chordata</taxon>
        <taxon>Craniata</taxon>
        <taxon>Vertebrata</taxon>
        <taxon>Euteleostomi</taxon>
        <taxon>Actinopterygii</taxon>
        <taxon>Neopterygii</taxon>
        <taxon>Teleostei</taxon>
        <taxon>Anguilliformes</taxon>
        <taxon>Anguillidae</taxon>
        <taxon>Anguilla</taxon>
    </lineage>
</organism>
<evidence type="ECO:0000313" key="1">
    <source>
        <dbReference type="EMBL" id="JAH67715.1"/>
    </source>
</evidence>
<accession>A0A0E9UR61</accession>
<dbReference type="EMBL" id="GBXM01040862">
    <property type="protein sequence ID" value="JAH67715.1"/>
    <property type="molecule type" value="Transcribed_RNA"/>
</dbReference>